<dbReference type="Gene3D" id="1.10.287.950">
    <property type="entry name" value="Methyl-accepting chemotaxis protein"/>
    <property type="match status" value="1"/>
</dbReference>
<dbReference type="InterPro" id="IPR004090">
    <property type="entry name" value="Chemotax_Me-accpt_rcpt"/>
</dbReference>
<evidence type="ECO:0000256" key="4">
    <source>
        <dbReference type="ARBA" id="ARBA00023136"/>
    </source>
</evidence>
<dbReference type="AlphaFoldDB" id="A9DM82"/>
<dbReference type="Proteomes" id="UP000005839">
    <property type="component" value="Unassembled WGS sequence"/>
</dbReference>
<keyword evidence="5 7" id="KW-0807">Transducer</keyword>
<comment type="similarity">
    <text evidence="6">Belongs to the methyl-accepting chemotaxis (MCP) protein family.</text>
</comment>
<dbReference type="GO" id="GO:0007165">
    <property type="term" value="P:signal transduction"/>
    <property type="evidence" value="ECO:0007669"/>
    <property type="project" value="UniProtKB-KW"/>
</dbReference>
<accession>A9DM82</accession>
<dbReference type="GO" id="GO:0006935">
    <property type="term" value="P:chemotaxis"/>
    <property type="evidence" value="ECO:0007669"/>
    <property type="project" value="InterPro"/>
</dbReference>
<dbReference type="STRING" id="314608.KT99_12469"/>
<comment type="subcellular location">
    <subcellularLocation>
        <location evidence="1">Membrane</location>
        <topology evidence="1">Multi-pass membrane protein</topology>
    </subcellularLocation>
</comment>
<dbReference type="PANTHER" id="PTHR32089">
    <property type="entry name" value="METHYL-ACCEPTING CHEMOTAXIS PROTEIN MCPB"/>
    <property type="match status" value="1"/>
</dbReference>
<sequence>MMMDFEYVILRVRDNSASLLTASQKMDTCATLMQRDVAIGHSESEQVASAMTEMSATVQEIAQNTVNASEASAAANIDAKEGRLEVSKTGTSIELLATEIDAASHAIHNLDNDIQSIVSVLGVISSIADQTNLLALNAAIEAARAGEMGRGFAVVADEVRSLAQRAQASTEDIRTMTERLESGAKLAVNAMEKGKAQAEISVTESRKAGEELDRIVTEVGVIDSMNDQIAAATHEQST</sequence>
<evidence type="ECO:0000313" key="10">
    <source>
        <dbReference type="Proteomes" id="UP000005839"/>
    </source>
</evidence>
<feature type="domain" description="Methyl-accepting transducer" evidence="8">
    <location>
        <begin position="15"/>
        <end position="238"/>
    </location>
</feature>
<proteinExistence type="inferred from homology"/>
<dbReference type="PRINTS" id="PR00260">
    <property type="entry name" value="CHEMTRNSDUCR"/>
</dbReference>
<comment type="caution">
    <text evidence="9">The sequence shown here is derived from an EMBL/GenBank/DDBJ whole genome shotgun (WGS) entry which is preliminary data.</text>
</comment>
<protein>
    <submittedName>
        <fullName evidence="9">Methyl-accepting chemotaxis protein</fullName>
    </submittedName>
</protein>
<keyword evidence="3" id="KW-1133">Transmembrane helix</keyword>
<evidence type="ECO:0000256" key="6">
    <source>
        <dbReference type="ARBA" id="ARBA00029447"/>
    </source>
</evidence>
<keyword evidence="10" id="KW-1185">Reference proteome</keyword>
<keyword evidence="4" id="KW-0472">Membrane</keyword>
<dbReference type="SMART" id="SM00283">
    <property type="entry name" value="MA"/>
    <property type="match status" value="1"/>
</dbReference>
<evidence type="ECO:0000256" key="1">
    <source>
        <dbReference type="ARBA" id="ARBA00004141"/>
    </source>
</evidence>
<dbReference type="Pfam" id="PF00015">
    <property type="entry name" value="MCPsignal"/>
    <property type="match status" value="1"/>
</dbReference>
<dbReference type="PANTHER" id="PTHR32089:SF119">
    <property type="entry name" value="METHYL-ACCEPTING CHEMOTAXIS PROTEIN CTPL"/>
    <property type="match status" value="1"/>
</dbReference>
<evidence type="ECO:0000256" key="7">
    <source>
        <dbReference type="PROSITE-ProRule" id="PRU00284"/>
    </source>
</evidence>
<organism evidence="9 10">
    <name type="scientific">Shewanella benthica KT99</name>
    <dbReference type="NCBI Taxonomy" id="314608"/>
    <lineage>
        <taxon>Bacteria</taxon>
        <taxon>Pseudomonadati</taxon>
        <taxon>Pseudomonadota</taxon>
        <taxon>Gammaproteobacteria</taxon>
        <taxon>Alteromonadales</taxon>
        <taxon>Shewanellaceae</taxon>
        <taxon>Shewanella</taxon>
    </lineage>
</organism>
<keyword evidence="2" id="KW-0812">Transmembrane</keyword>
<evidence type="ECO:0000256" key="3">
    <source>
        <dbReference type="ARBA" id="ARBA00022989"/>
    </source>
</evidence>
<dbReference type="GO" id="GO:0016020">
    <property type="term" value="C:membrane"/>
    <property type="evidence" value="ECO:0007669"/>
    <property type="project" value="UniProtKB-SubCell"/>
</dbReference>
<feature type="non-terminal residue" evidence="9">
    <location>
        <position position="238"/>
    </location>
</feature>
<dbReference type="SUPFAM" id="SSF58104">
    <property type="entry name" value="Methyl-accepting chemotaxis protein (MCP) signaling domain"/>
    <property type="match status" value="1"/>
</dbReference>
<gene>
    <name evidence="9" type="ORF">KT99_12469</name>
</gene>
<name>A9DM82_9GAMM</name>
<evidence type="ECO:0000256" key="2">
    <source>
        <dbReference type="ARBA" id="ARBA00022692"/>
    </source>
</evidence>
<dbReference type="PROSITE" id="PS50111">
    <property type="entry name" value="CHEMOTAXIS_TRANSDUC_2"/>
    <property type="match status" value="1"/>
</dbReference>
<evidence type="ECO:0000256" key="5">
    <source>
        <dbReference type="ARBA" id="ARBA00023224"/>
    </source>
</evidence>
<dbReference type="InterPro" id="IPR004089">
    <property type="entry name" value="MCPsignal_dom"/>
</dbReference>
<evidence type="ECO:0000259" key="8">
    <source>
        <dbReference type="PROSITE" id="PS50111"/>
    </source>
</evidence>
<reference evidence="9 10" key="1">
    <citation type="submission" date="2007-10" db="EMBL/GenBank/DDBJ databases">
        <authorList>
            <person name="Yayanos A."/>
            <person name="Ferriera S."/>
            <person name="Johnson J."/>
            <person name="Kravitz S."/>
            <person name="Halpern A."/>
            <person name="Remington K."/>
            <person name="Beeson K."/>
            <person name="Tran B."/>
            <person name="Rogers Y.-H."/>
            <person name="Friedman R."/>
            <person name="Venter J.C."/>
        </authorList>
    </citation>
    <scope>NUCLEOTIDE SEQUENCE [LARGE SCALE GENOMIC DNA]</scope>
    <source>
        <strain evidence="9 10">KT99</strain>
    </source>
</reference>
<evidence type="ECO:0000313" key="9">
    <source>
        <dbReference type="EMBL" id="EDP98771.1"/>
    </source>
</evidence>
<dbReference type="GO" id="GO:0004888">
    <property type="term" value="F:transmembrane signaling receptor activity"/>
    <property type="evidence" value="ECO:0007669"/>
    <property type="project" value="InterPro"/>
</dbReference>
<dbReference type="EMBL" id="ABIC01000070">
    <property type="protein sequence ID" value="EDP98771.1"/>
    <property type="molecule type" value="Genomic_DNA"/>
</dbReference>